<proteinExistence type="predicted"/>
<protein>
    <submittedName>
        <fullName evidence="2">Uncharacterized protein</fullName>
    </submittedName>
</protein>
<sequence>MNNKIKLSIISILIILNFIYFPFENKNLKYINFKNHQIKNNYNSEASLEVFLIPESLKPTFTNFSCISIDSSKLKDKNEETIIIFVEYLKQISKKIKSNQLIISIDEKSKYQKYKQFDWLITQILENKQSFNIKFIKSIE</sequence>
<comment type="caution">
    <text evidence="2">The sequence shown here is derived from an EMBL/GenBank/DDBJ whole genome shotgun (WGS) entry which is preliminary data.</text>
</comment>
<gene>
    <name evidence="2" type="ORF">RB653_004326</name>
</gene>
<dbReference type="AlphaFoldDB" id="A0AAN7YXW5"/>
<keyword evidence="1" id="KW-0812">Transmembrane</keyword>
<feature type="transmembrane region" description="Helical" evidence="1">
    <location>
        <begin position="7"/>
        <end position="23"/>
    </location>
</feature>
<evidence type="ECO:0000313" key="3">
    <source>
        <dbReference type="Proteomes" id="UP001344447"/>
    </source>
</evidence>
<evidence type="ECO:0000256" key="1">
    <source>
        <dbReference type="SAM" id="Phobius"/>
    </source>
</evidence>
<name>A0AAN7YXW5_9MYCE</name>
<dbReference type="Proteomes" id="UP001344447">
    <property type="component" value="Unassembled WGS sequence"/>
</dbReference>
<accession>A0AAN7YXW5</accession>
<keyword evidence="3" id="KW-1185">Reference proteome</keyword>
<organism evidence="2 3">
    <name type="scientific">Dictyostelium firmibasis</name>
    <dbReference type="NCBI Taxonomy" id="79012"/>
    <lineage>
        <taxon>Eukaryota</taxon>
        <taxon>Amoebozoa</taxon>
        <taxon>Evosea</taxon>
        <taxon>Eumycetozoa</taxon>
        <taxon>Dictyostelia</taxon>
        <taxon>Dictyosteliales</taxon>
        <taxon>Dictyosteliaceae</taxon>
        <taxon>Dictyostelium</taxon>
    </lineage>
</organism>
<reference evidence="2 3" key="1">
    <citation type="submission" date="2023-11" db="EMBL/GenBank/DDBJ databases">
        <title>Dfirmibasis_genome.</title>
        <authorList>
            <person name="Edelbroek B."/>
            <person name="Kjellin J."/>
            <person name="Jerlstrom-Hultqvist J."/>
            <person name="Soderbom F."/>
        </authorList>
    </citation>
    <scope>NUCLEOTIDE SEQUENCE [LARGE SCALE GENOMIC DNA]</scope>
    <source>
        <strain evidence="2 3">TNS-C-14</strain>
    </source>
</reference>
<keyword evidence="1" id="KW-1133">Transmembrane helix</keyword>
<evidence type="ECO:0000313" key="2">
    <source>
        <dbReference type="EMBL" id="KAK5582741.1"/>
    </source>
</evidence>
<dbReference type="EMBL" id="JAVFKY010000001">
    <property type="protein sequence ID" value="KAK5582741.1"/>
    <property type="molecule type" value="Genomic_DNA"/>
</dbReference>
<keyword evidence="1" id="KW-0472">Membrane</keyword>